<dbReference type="CDD" id="cd07962">
    <property type="entry name" value="Anticodon_Ia_Val"/>
    <property type="match status" value="1"/>
</dbReference>
<evidence type="ECO:0000313" key="14">
    <source>
        <dbReference type="EMBL" id="KIO17536.1"/>
    </source>
</evidence>
<feature type="domain" description="Methionyl/Valyl/Leucyl/Isoleucyl-tRNA synthetase anticodon-binding" evidence="13">
    <location>
        <begin position="709"/>
        <end position="860"/>
    </location>
</feature>
<dbReference type="InterPro" id="IPR014729">
    <property type="entry name" value="Rossmann-like_a/b/a_fold"/>
</dbReference>
<dbReference type="GO" id="GO:0006438">
    <property type="term" value="P:valyl-tRNA aminoacylation"/>
    <property type="evidence" value="ECO:0007669"/>
    <property type="project" value="InterPro"/>
</dbReference>
<evidence type="ECO:0000256" key="4">
    <source>
        <dbReference type="ARBA" id="ARBA00022741"/>
    </source>
</evidence>
<feature type="compositionally biased region" description="Low complexity" evidence="11">
    <location>
        <begin position="9"/>
        <end position="19"/>
    </location>
</feature>
<dbReference type="Gene3D" id="3.40.50.620">
    <property type="entry name" value="HUPs"/>
    <property type="match status" value="2"/>
</dbReference>
<feature type="compositionally biased region" description="Basic and acidic residues" evidence="11">
    <location>
        <begin position="22"/>
        <end position="32"/>
    </location>
</feature>
<dbReference type="InterPro" id="IPR002303">
    <property type="entry name" value="Valyl-tRNA_ligase"/>
</dbReference>
<dbReference type="OrthoDB" id="629407at2759"/>
<name>A0A0C3Q3E0_9AGAM</name>
<dbReference type="SUPFAM" id="SSF50677">
    <property type="entry name" value="ValRS/IleRS/LeuRS editing domain"/>
    <property type="match status" value="1"/>
</dbReference>
<evidence type="ECO:0000256" key="10">
    <source>
        <dbReference type="RuleBase" id="RU363035"/>
    </source>
</evidence>
<evidence type="ECO:0000259" key="13">
    <source>
        <dbReference type="Pfam" id="PF08264"/>
    </source>
</evidence>
<dbReference type="AlphaFoldDB" id="A0A0C3Q3E0"/>
<dbReference type="InterPro" id="IPR033705">
    <property type="entry name" value="Anticodon_Ia_Val"/>
</dbReference>
<proteinExistence type="inferred from homology"/>
<dbReference type="Pfam" id="PF00133">
    <property type="entry name" value="tRNA-synt_1"/>
    <property type="match status" value="2"/>
</dbReference>
<feature type="region of interest" description="Disordered" evidence="11">
    <location>
        <begin position="1"/>
        <end position="88"/>
    </location>
</feature>
<dbReference type="FunFam" id="1.10.730.10:FF:000009">
    <property type="entry name" value="Valine--tRNA ligase, mitochondrial"/>
    <property type="match status" value="1"/>
</dbReference>
<keyword evidence="5 10" id="KW-0067">ATP-binding</keyword>
<evidence type="ECO:0000259" key="12">
    <source>
        <dbReference type="Pfam" id="PF00133"/>
    </source>
</evidence>
<dbReference type="GO" id="GO:0002161">
    <property type="term" value="F:aminoacyl-tRNA deacylase activity"/>
    <property type="evidence" value="ECO:0007669"/>
    <property type="project" value="InterPro"/>
</dbReference>
<dbReference type="CDD" id="cd00817">
    <property type="entry name" value="ValRS_core"/>
    <property type="match status" value="1"/>
</dbReference>
<dbReference type="InterPro" id="IPR001412">
    <property type="entry name" value="aa-tRNA-synth_I_CS"/>
</dbReference>
<comment type="catalytic activity">
    <reaction evidence="9">
        <text>tRNA(Val) + L-valine + ATP = L-valyl-tRNA(Val) + AMP + diphosphate</text>
        <dbReference type="Rhea" id="RHEA:10704"/>
        <dbReference type="Rhea" id="RHEA-COMP:9672"/>
        <dbReference type="Rhea" id="RHEA-COMP:9708"/>
        <dbReference type="ChEBI" id="CHEBI:30616"/>
        <dbReference type="ChEBI" id="CHEBI:33019"/>
        <dbReference type="ChEBI" id="CHEBI:57762"/>
        <dbReference type="ChEBI" id="CHEBI:78442"/>
        <dbReference type="ChEBI" id="CHEBI:78537"/>
        <dbReference type="ChEBI" id="CHEBI:456215"/>
        <dbReference type="EC" id="6.1.1.9"/>
    </reaction>
</comment>
<evidence type="ECO:0000256" key="8">
    <source>
        <dbReference type="ARBA" id="ARBA00029936"/>
    </source>
</evidence>
<reference evidence="15" key="2">
    <citation type="submission" date="2015-01" db="EMBL/GenBank/DDBJ databases">
        <title>Evolutionary Origins and Diversification of the Mycorrhizal Mutualists.</title>
        <authorList>
            <consortium name="DOE Joint Genome Institute"/>
            <consortium name="Mycorrhizal Genomics Consortium"/>
            <person name="Kohler A."/>
            <person name="Kuo A."/>
            <person name="Nagy L.G."/>
            <person name="Floudas D."/>
            <person name="Copeland A."/>
            <person name="Barry K.W."/>
            <person name="Cichocki N."/>
            <person name="Veneault-Fourrey C."/>
            <person name="LaButti K."/>
            <person name="Lindquist E.A."/>
            <person name="Lipzen A."/>
            <person name="Lundell T."/>
            <person name="Morin E."/>
            <person name="Murat C."/>
            <person name="Riley R."/>
            <person name="Ohm R."/>
            <person name="Sun H."/>
            <person name="Tunlid A."/>
            <person name="Henrissat B."/>
            <person name="Grigoriev I.V."/>
            <person name="Hibbett D.S."/>
            <person name="Martin F."/>
        </authorList>
    </citation>
    <scope>NUCLEOTIDE SEQUENCE [LARGE SCALE GENOMIC DNA]</scope>
    <source>
        <strain evidence="15">MUT 4182</strain>
    </source>
</reference>
<evidence type="ECO:0000256" key="3">
    <source>
        <dbReference type="ARBA" id="ARBA00022598"/>
    </source>
</evidence>
<feature type="domain" description="Aminoacyl-tRNA synthetase class Ia" evidence="12">
    <location>
        <begin position="458"/>
        <end position="663"/>
    </location>
</feature>
<evidence type="ECO:0000256" key="1">
    <source>
        <dbReference type="ARBA" id="ARBA00005594"/>
    </source>
</evidence>
<evidence type="ECO:0000313" key="15">
    <source>
        <dbReference type="Proteomes" id="UP000054248"/>
    </source>
</evidence>
<dbReference type="InterPro" id="IPR009008">
    <property type="entry name" value="Val/Leu/Ile-tRNA-synth_edit"/>
</dbReference>
<dbReference type="PRINTS" id="PR00986">
    <property type="entry name" value="TRNASYNTHVAL"/>
</dbReference>
<dbReference type="PROSITE" id="PS00178">
    <property type="entry name" value="AA_TRNA_LIGASE_I"/>
    <property type="match status" value="1"/>
</dbReference>
<keyword evidence="15" id="KW-1185">Reference proteome</keyword>
<organism evidence="14 15">
    <name type="scientific">Tulasnella calospora MUT 4182</name>
    <dbReference type="NCBI Taxonomy" id="1051891"/>
    <lineage>
        <taxon>Eukaryota</taxon>
        <taxon>Fungi</taxon>
        <taxon>Dikarya</taxon>
        <taxon>Basidiomycota</taxon>
        <taxon>Agaricomycotina</taxon>
        <taxon>Agaricomycetes</taxon>
        <taxon>Cantharellales</taxon>
        <taxon>Tulasnellaceae</taxon>
        <taxon>Tulasnella</taxon>
    </lineage>
</organism>
<keyword evidence="3 10" id="KW-0436">Ligase</keyword>
<feature type="domain" description="Aminoacyl-tRNA synthetase class Ia" evidence="12">
    <location>
        <begin position="102"/>
        <end position="287"/>
    </location>
</feature>
<dbReference type="FunFam" id="3.40.50.620:FF:000020">
    <property type="entry name" value="Valine--tRNA ligase, mitochondrial"/>
    <property type="match status" value="1"/>
</dbReference>
<dbReference type="InterPro" id="IPR002300">
    <property type="entry name" value="aa-tRNA-synth_Ia"/>
</dbReference>
<comment type="similarity">
    <text evidence="1 10">Belongs to the class-I aminoacyl-tRNA synthetase family.</text>
</comment>
<dbReference type="SUPFAM" id="SSF52374">
    <property type="entry name" value="Nucleotidylyl transferase"/>
    <property type="match status" value="1"/>
</dbReference>
<dbReference type="InterPro" id="IPR009080">
    <property type="entry name" value="tRNAsynth_Ia_anticodon-bd"/>
</dbReference>
<feature type="compositionally biased region" description="Low complexity" evidence="11">
    <location>
        <begin position="33"/>
        <end position="56"/>
    </location>
</feature>
<dbReference type="Pfam" id="PF08264">
    <property type="entry name" value="Anticodon_1"/>
    <property type="match status" value="1"/>
</dbReference>
<dbReference type="PANTHER" id="PTHR11946">
    <property type="entry name" value="VALYL-TRNA SYNTHETASES"/>
    <property type="match status" value="1"/>
</dbReference>
<dbReference type="Gene3D" id="1.10.287.380">
    <property type="entry name" value="Valyl-tRNA synthetase, C-terminal domain"/>
    <property type="match status" value="1"/>
</dbReference>
<dbReference type="InterPro" id="IPR013155">
    <property type="entry name" value="M/V/L/I-tRNA-synth_anticd-bd"/>
</dbReference>
<keyword evidence="4 10" id="KW-0547">Nucleotide-binding</keyword>
<accession>A0A0C3Q3E0</accession>
<dbReference type="FunFam" id="3.40.50.620:FF:000457">
    <property type="entry name" value="Predicted protein"/>
    <property type="match status" value="1"/>
</dbReference>
<dbReference type="GO" id="GO:0005829">
    <property type="term" value="C:cytosol"/>
    <property type="evidence" value="ECO:0007669"/>
    <property type="project" value="TreeGrafter"/>
</dbReference>
<evidence type="ECO:0000256" key="2">
    <source>
        <dbReference type="ARBA" id="ARBA00013169"/>
    </source>
</evidence>
<dbReference type="Proteomes" id="UP000054248">
    <property type="component" value="Unassembled WGS sequence"/>
</dbReference>
<dbReference type="EMBL" id="KN823371">
    <property type="protein sequence ID" value="KIO17536.1"/>
    <property type="molecule type" value="Genomic_DNA"/>
</dbReference>
<evidence type="ECO:0000256" key="6">
    <source>
        <dbReference type="ARBA" id="ARBA00022917"/>
    </source>
</evidence>
<dbReference type="GO" id="GO:0004832">
    <property type="term" value="F:valine-tRNA ligase activity"/>
    <property type="evidence" value="ECO:0007669"/>
    <property type="project" value="UniProtKB-EC"/>
</dbReference>
<dbReference type="HOGENOM" id="CLU_001493_0_1_1"/>
<gene>
    <name evidence="14" type="ORF">M407DRAFT_228117</name>
</gene>
<protein>
    <recommendedName>
        <fullName evidence="2">valine--tRNA ligase</fullName>
        <ecNumber evidence="2">6.1.1.9</ecNumber>
    </recommendedName>
    <alternativeName>
        <fullName evidence="8">Valyl-tRNA synthetase</fullName>
    </alternativeName>
</protein>
<evidence type="ECO:0000256" key="7">
    <source>
        <dbReference type="ARBA" id="ARBA00023146"/>
    </source>
</evidence>
<evidence type="ECO:0000256" key="5">
    <source>
        <dbReference type="ARBA" id="ARBA00022840"/>
    </source>
</evidence>
<reference evidence="14 15" key="1">
    <citation type="submission" date="2014-04" db="EMBL/GenBank/DDBJ databases">
        <authorList>
            <consortium name="DOE Joint Genome Institute"/>
            <person name="Kuo A."/>
            <person name="Girlanda M."/>
            <person name="Perotto S."/>
            <person name="Kohler A."/>
            <person name="Nagy L.G."/>
            <person name="Floudas D."/>
            <person name="Copeland A."/>
            <person name="Barry K.W."/>
            <person name="Cichocki N."/>
            <person name="Veneault-Fourrey C."/>
            <person name="LaButti K."/>
            <person name="Lindquist E.A."/>
            <person name="Lipzen A."/>
            <person name="Lundell T."/>
            <person name="Morin E."/>
            <person name="Murat C."/>
            <person name="Sun H."/>
            <person name="Tunlid A."/>
            <person name="Henrissat B."/>
            <person name="Grigoriev I.V."/>
            <person name="Hibbett D.S."/>
            <person name="Martin F."/>
            <person name="Nordberg H.P."/>
            <person name="Cantor M.N."/>
            <person name="Hua S.X."/>
        </authorList>
    </citation>
    <scope>NUCLEOTIDE SEQUENCE [LARGE SCALE GENOMIC DNA]</scope>
    <source>
        <strain evidence="14 15">MUT 4182</strain>
    </source>
</reference>
<keyword evidence="7 10" id="KW-0030">Aminoacyl-tRNA synthetase</keyword>
<dbReference type="EC" id="6.1.1.9" evidence="2"/>
<dbReference type="SUPFAM" id="SSF47323">
    <property type="entry name" value="Anticodon-binding domain of a subclass of class I aminoacyl-tRNA synthetases"/>
    <property type="match status" value="1"/>
</dbReference>
<dbReference type="Gene3D" id="3.90.740.10">
    <property type="entry name" value="Valyl/Leucyl/Isoleucyl-tRNA synthetase, editing domain"/>
    <property type="match status" value="1"/>
</dbReference>
<sequence length="989" mass="109916">MADSAPQIPKAADATLTKTAAKKADKNAEKAAKFAAKQAAKAAAAQAPPPAAAGSSGKKKKPETEQKIEATPYVNKTPKGEKKDMTDPMAAGYDPIAVESAWYDWWQEQGYFKPTFTEDGKVKPAGLFVLPCPPPNVTGSLHIGHGLTVAIQDTLVRWNRMLGKTTLFLPGFDHAGIATQSVVEKRLYKLEGKTRYDLGRQAFLEKVMEWKEEYQQRITNQLQRLGGSYDWSRVAFTMNDALSKAVVETFCRLHEDGTIYRANRLVNWCVKLNTAISNLEVDQKELSGRTLISVPGYDPKEKFEFGVITSFAYPIEGSDEKIIVATTRPETMLGDTAVAVHPDDPRYTHLHGKFAKHPFVPDRKVPIVCDPIVVDMSFGTGAVKITPAHDPNDYACGTRNGLEFINILNDDGTLNENAGEKFKGMKRFHARGAVVEALKELGLYIEAKDNPMSIPICRCPVYFVDVEGLEQDNADGANWIAGRNYEEALEKAKKLDIVQGKNFTLQQDEDVLDTWFSSGLWPFSTVGWPDKTQDFRDFYPATILETGWDILFFWIARMVMLGIKLTDKVPFNEVLCHALVRDAHGRKMSKSLGNVIDPIDVIEGTTLEALHAKLLEGNLDEKEVLKAKQGQKKDFPKGIPQCGSDALRFALCAYTVGGRDINLEILRVEGYRKFCNKIWNATKFAMLKLGDDFTPAASAKPTGSETLVEKWILHKLNVAAVETNKQLIDRNFMAATSAIYNFWLYELCDVYIEAMKPMTDEGASDAMRRSAQNTLYTCLDGGLRLLHPFMPFVTEELWQRLPRRPEDKCQSIMLADYPVEDSTIDFPDAEKDFDLVFSLIRTTRSIAAQYNLQSNLQVHILATNPALEPLLSSQVPTIVSLTKGCKSADVVTDVNAIPLGCGSAVVSADCSVHVLVKGLVDLDEEINKIAKKLDVVKLGVDKLQKTMGQSNYEEVIPENVRAANAEKLRTLETEIATLTQSQEMFAKLK</sequence>
<keyword evidence="6 10" id="KW-0648">Protein biosynthesis</keyword>
<dbReference type="FunFam" id="3.90.740.10:FF:000005">
    <property type="entry name" value="Valine--tRNA ligase, mitochondrial"/>
    <property type="match status" value="1"/>
</dbReference>
<dbReference type="Gene3D" id="1.10.730.10">
    <property type="entry name" value="Isoleucyl-tRNA Synthetase, Domain 1"/>
    <property type="match status" value="1"/>
</dbReference>
<evidence type="ECO:0000256" key="11">
    <source>
        <dbReference type="SAM" id="MobiDB-lite"/>
    </source>
</evidence>
<dbReference type="STRING" id="1051891.A0A0C3Q3E0"/>
<dbReference type="PANTHER" id="PTHR11946:SF109">
    <property type="entry name" value="VALINE--TRNA LIGASE"/>
    <property type="match status" value="1"/>
</dbReference>
<dbReference type="InterPro" id="IPR037118">
    <property type="entry name" value="Val-tRNA_synth_C_sf"/>
</dbReference>
<dbReference type="GO" id="GO:0005524">
    <property type="term" value="F:ATP binding"/>
    <property type="evidence" value="ECO:0007669"/>
    <property type="project" value="UniProtKB-KW"/>
</dbReference>
<evidence type="ECO:0000256" key="9">
    <source>
        <dbReference type="ARBA" id="ARBA00047552"/>
    </source>
</evidence>